<evidence type="ECO:0000256" key="1">
    <source>
        <dbReference type="SAM" id="Phobius"/>
    </source>
</evidence>
<keyword evidence="1" id="KW-0472">Membrane</keyword>
<dbReference type="InterPro" id="IPR018114">
    <property type="entry name" value="TRYPSIN_HIS"/>
</dbReference>
<keyword evidence="2" id="KW-0732">Signal</keyword>
<dbReference type="Gene3D" id="2.40.10.10">
    <property type="entry name" value="Trypsin-like serine proteases"/>
    <property type="match status" value="1"/>
</dbReference>
<dbReference type="SUPFAM" id="SSF50494">
    <property type="entry name" value="Trypsin-like serine proteases"/>
    <property type="match status" value="1"/>
</dbReference>
<feature type="domain" description="Peptidase S1" evidence="3">
    <location>
        <begin position="19"/>
        <end position="254"/>
    </location>
</feature>
<dbReference type="PROSITE" id="PS00134">
    <property type="entry name" value="TRYPSIN_HIS"/>
    <property type="match status" value="1"/>
</dbReference>
<evidence type="ECO:0000259" key="3">
    <source>
        <dbReference type="PROSITE" id="PS50240"/>
    </source>
</evidence>
<feature type="signal peptide" evidence="2">
    <location>
        <begin position="1"/>
        <end position="28"/>
    </location>
</feature>
<dbReference type="PRINTS" id="PR00722">
    <property type="entry name" value="CHYMOTRYPSIN"/>
</dbReference>
<dbReference type="InterPro" id="IPR009003">
    <property type="entry name" value="Peptidase_S1_PA"/>
</dbReference>
<dbReference type="AlphaFoldDB" id="A0A316FH49"/>
<dbReference type="GO" id="GO:0004252">
    <property type="term" value="F:serine-type endopeptidase activity"/>
    <property type="evidence" value="ECO:0007669"/>
    <property type="project" value="InterPro"/>
</dbReference>
<sequence length="300" mass="30768">MRRVLLRCLHVLVVAVVAVMGGARPAAAIAYGDDVPEGGYPFSVRLTMTGLPTGDGGTRDSSCSGALIAPRWVITAGHCFRDGDGRHVSRTVARSTTATVGRTDLRGTAGRQIDVIGVHQAETGDVALAELETAVTGIEPLRMATSPPAAGEKVRLTGYGRTEDTDVETSPRLQTGVFIVDGVGASVLEVSGSSPRPDTSACPHDSGGPYFRERPDAAPELVAVVSTGPECPHTGADLGARTDGLAAWITGTMDSGRNGGRFLLPAALVLVAAGALAVAVIVRRGGRARSAGAATRLPSR</sequence>
<evidence type="ECO:0000256" key="2">
    <source>
        <dbReference type="SAM" id="SignalP"/>
    </source>
</evidence>
<dbReference type="InterPro" id="IPR001254">
    <property type="entry name" value="Trypsin_dom"/>
</dbReference>
<dbReference type="PROSITE" id="PS50240">
    <property type="entry name" value="TRYPSIN_DOM"/>
    <property type="match status" value="1"/>
</dbReference>
<accession>A0A316FH49</accession>
<evidence type="ECO:0000313" key="4">
    <source>
        <dbReference type="EMBL" id="PWK48248.1"/>
    </source>
</evidence>
<keyword evidence="1" id="KW-1133">Transmembrane helix</keyword>
<dbReference type="PANTHER" id="PTHR24260:SF136">
    <property type="entry name" value="GH08193P-RELATED"/>
    <property type="match status" value="1"/>
</dbReference>
<dbReference type="InterPro" id="IPR001314">
    <property type="entry name" value="Peptidase_S1A"/>
</dbReference>
<dbReference type="GO" id="GO:0006508">
    <property type="term" value="P:proteolysis"/>
    <property type="evidence" value="ECO:0007669"/>
    <property type="project" value="InterPro"/>
</dbReference>
<dbReference type="OrthoDB" id="9815928at2"/>
<organism evidence="4 5">
    <name type="scientific">Actinoplanes xinjiangensis</name>
    <dbReference type="NCBI Taxonomy" id="512350"/>
    <lineage>
        <taxon>Bacteria</taxon>
        <taxon>Bacillati</taxon>
        <taxon>Actinomycetota</taxon>
        <taxon>Actinomycetes</taxon>
        <taxon>Micromonosporales</taxon>
        <taxon>Micromonosporaceae</taxon>
        <taxon>Actinoplanes</taxon>
    </lineage>
</organism>
<reference evidence="4 5" key="1">
    <citation type="submission" date="2018-05" db="EMBL/GenBank/DDBJ databases">
        <title>Genomic Encyclopedia of Archaeal and Bacterial Type Strains, Phase II (KMG-II): from individual species to whole genera.</title>
        <authorList>
            <person name="Goeker M."/>
        </authorList>
    </citation>
    <scope>NUCLEOTIDE SEQUENCE [LARGE SCALE GENOMIC DNA]</scope>
    <source>
        <strain evidence="4 5">DSM 45184</strain>
    </source>
</reference>
<dbReference type="SMART" id="SM00020">
    <property type="entry name" value="Tryp_SPc"/>
    <property type="match status" value="1"/>
</dbReference>
<feature type="chain" id="PRO_5016337048" evidence="2">
    <location>
        <begin position="29"/>
        <end position="300"/>
    </location>
</feature>
<keyword evidence="5" id="KW-1185">Reference proteome</keyword>
<feature type="transmembrane region" description="Helical" evidence="1">
    <location>
        <begin position="262"/>
        <end position="282"/>
    </location>
</feature>
<evidence type="ECO:0000313" key="5">
    <source>
        <dbReference type="Proteomes" id="UP000245697"/>
    </source>
</evidence>
<protein>
    <submittedName>
        <fullName evidence="4">Trypsin</fullName>
    </submittedName>
</protein>
<proteinExistence type="predicted"/>
<keyword evidence="1" id="KW-0812">Transmembrane</keyword>
<dbReference type="Pfam" id="PF00089">
    <property type="entry name" value="Trypsin"/>
    <property type="match status" value="1"/>
</dbReference>
<dbReference type="InterPro" id="IPR043504">
    <property type="entry name" value="Peptidase_S1_PA_chymotrypsin"/>
</dbReference>
<dbReference type="InterPro" id="IPR051333">
    <property type="entry name" value="CLIP_Serine_Protease"/>
</dbReference>
<gene>
    <name evidence="4" type="ORF">BC793_106278</name>
</gene>
<dbReference type="PANTHER" id="PTHR24260">
    <property type="match status" value="1"/>
</dbReference>
<comment type="caution">
    <text evidence="4">The sequence shown here is derived from an EMBL/GenBank/DDBJ whole genome shotgun (WGS) entry which is preliminary data.</text>
</comment>
<dbReference type="RefSeq" id="WP_109593298.1">
    <property type="nucleotide sequence ID" value="NZ_BONA01000039.1"/>
</dbReference>
<dbReference type="EMBL" id="QGGR01000006">
    <property type="protein sequence ID" value="PWK48248.1"/>
    <property type="molecule type" value="Genomic_DNA"/>
</dbReference>
<name>A0A316FH49_9ACTN</name>
<dbReference type="Proteomes" id="UP000245697">
    <property type="component" value="Unassembled WGS sequence"/>
</dbReference>